<dbReference type="InterPro" id="IPR009081">
    <property type="entry name" value="PP-bd_ACP"/>
</dbReference>
<feature type="domain" description="Ketosynthase family 3 (KS3)" evidence="14">
    <location>
        <begin position="2237"/>
        <end position="2670"/>
    </location>
</feature>
<evidence type="ECO:0000256" key="8">
    <source>
        <dbReference type="ARBA" id="ARBA00022737"/>
    </source>
</evidence>
<dbReference type="InterPro" id="IPR036291">
    <property type="entry name" value="NAD(P)-bd_dom_sf"/>
</dbReference>
<protein>
    <submittedName>
        <fullName evidence="15">CalA</fullName>
    </submittedName>
</protein>
<dbReference type="SUPFAM" id="SSF51735">
    <property type="entry name" value="NAD(P)-binding Rossmann-fold domains"/>
    <property type="match status" value="2"/>
</dbReference>
<dbReference type="Gene3D" id="3.30.300.30">
    <property type="match status" value="2"/>
</dbReference>
<evidence type="ECO:0000256" key="5">
    <source>
        <dbReference type="ARBA" id="ARBA00022490"/>
    </source>
</evidence>
<dbReference type="InterPro" id="IPR020841">
    <property type="entry name" value="PKS_Beta-ketoAc_synthase_dom"/>
</dbReference>
<reference evidence="15" key="1">
    <citation type="journal article" date="2014" name="Nat. Chem. Biol.">
        <title>Calyculin biogenesis from a pyrophosphate protoxin produced by a sponge symbiont.</title>
        <authorList>
            <person name="Wakimoto T."/>
            <person name="Egami Y."/>
            <person name="Nakashima Y."/>
            <person name="Wakimoto Y."/>
            <person name="Mori T."/>
            <person name="Awakawa T."/>
            <person name="Ito T."/>
            <person name="Kenmoku H."/>
            <person name="Asakawa Y."/>
            <person name="Piel J."/>
            <person name="Abe I."/>
        </authorList>
    </citation>
    <scope>NUCLEOTIDE SEQUENCE</scope>
</reference>
<keyword evidence="4" id="KW-0596">Phosphopantetheine</keyword>
<dbReference type="GO" id="GO:0071770">
    <property type="term" value="P:DIM/DIP cell wall layer assembly"/>
    <property type="evidence" value="ECO:0007669"/>
    <property type="project" value="TreeGrafter"/>
</dbReference>
<evidence type="ECO:0000256" key="1">
    <source>
        <dbReference type="ARBA" id="ARBA00001957"/>
    </source>
</evidence>
<dbReference type="FunFam" id="2.30.38.10:FF:000001">
    <property type="entry name" value="Non-ribosomal peptide synthetase PvdI"/>
    <property type="match status" value="1"/>
</dbReference>
<comment type="pathway">
    <text evidence="3">Antibiotic biosynthesis.</text>
</comment>
<comment type="function">
    <text evidence="11">Involved in production of the polyketide antibiotic thailandamide.</text>
</comment>
<feature type="region of interest" description="Disordered" evidence="12">
    <location>
        <begin position="2187"/>
        <end position="2213"/>
    </location>
</feature>
<dbReference type="InterPro" id="IPR018201">
    <property type="entry name" value="Ketoacyl_synth_AS"/>
</dbReference>
<dbReference type="InterPro" id="IPR016039">
    <property type="entry name" value="Thiolase-like"/>
</dbReference>
<dbReference type="InterPro" id="IPR036736">
    <property type="entry name" value="ACP-like_sf"/>
</dbReference>
<dbReference type="Gene3D" id="3.40.50.980">
    <property type="match status" value="2"/>
</dbReference>
<feature type="domain" description="Carrier" evidence="13">
    <location>
        <begin position="3707"/>
        <end position="3782"/>
    </location>
</feature>
<evidence type="ECO:0000259" key="14">
    <source>
        <dbReference type="PROSITE" id="PS52004"/>
    </source>
</evidence>
<evidence type="ECO:0000256" key="3">
    <source>
        <dbReference type="ARBA" id="ARBA00004792"/>
    </source>
</evidence>
<dbReference type="Pfam" id="PF02801">
    <property type="entry name" value="Ketoacyl-synt_C"/>
    <property type="match status" value="2"/>
</dbReference>
<dbReference type="FunFam" id="3.40.47.10:FF:000019">
    <property type="entry name" value="Polyketide synthase type I"/>
    <property type="match status" value="1"/>
</dbReference>
<dbReference type="FunFam" id="3.40.50.980:FF:000002">
    <property type="entry name" value="Enterobactin synthetase component F"/>
    <property type="match status" value="1"/>
</dbReference>
<keyword evidence="7" id="KW-0808">Transferase</keyword>
<dbReference type="InterPro" id="IPR014030">
    <property type="entry name" value="Ketoacyl_synth_N"/>
</dbReference>
<keyword evidence="8" id="KW-0677">Repeat</keyword>
<dbReference type="GO" id="GO:0004312">
    <property type="term" value="F:fatty acid synthase activity"/>
    <property type="evidence" value="ECO:0007669"/>
    <property type="project" value="TreeGrafter"/>
</dbReference>
<dbReference type="PROSITE" id="PS00455">
    <property type="entry name" value="AMP_BINDING"/>
    <property type="match status" value="1"/>
</dbReference>
<dbReference type="FunFam" id="3.40.50.12780:FF:000012">
    <property type="entry name" value="Non-ribosomal peptide synthetase"/>
    <property type="match status" value="1"/>
</dbReference>
<dbReference type="Gene3D" id="1.10.1200.10">
    <property type="entry name" value="ACP-like"/>
    <property type="match status" value="3"/>
</dbReference>
<evidence type="ECO:0000313" key="15">
    <source>
        <dbReference type="EMBL" id="BAP05589.1"/>
    </source>
</evidence>
<dbReference type="SMART" id="SM00823">
    <property type="entry name" value="PKS_PP"/>
    <property type="match status" value="3"/>
</dbReference>
<evidence type="ECO:0000256" key="9">
    <source>
        <dbReference type="ARBA" id="ARBA00023054"/>
    </source>
</evidence>
<feature type="region of interest" description="Disordered" evidence="12">
    <location>
        <begin position="1"/>
        <end position="22"/>
    </location>
</feature>
<evidence type="ECO:0000256" key="6">
    <source>
        <dbReference type="ARBA" id="ARBA00022553"/>
    </source>
</evidence>
<feature type="compositionally biased region" description="Low complexity" evidence="12">
    <location>
        <begin position="2200"/>
        <end position="2213"/>
    </location>
</feature>
<dbReference type="Gene3D" id="3.40.47.10">
    <property type="match status" value="2"/>
</dbReference>
<dbReference type="Gene3D" id="3.40.50.720">
    <property type="entry name" value="NAD(P)-binding Rossmann-like Domain"/>
    <property type="match status" value="1"/>
</dbReference>
<dbReference type="Pfam" id="PF00550">
    <property type="entry name" value="PP-binding"/>
    <property type="match status" value="3"/>
</dbReference>
<feature type="domain" description="Carrier" evidence="13">
    <location>
        <begin position="838"/>
        <end position="913"/>
    </location>
</feature>
<dbReference type="GO" id="GO:0004315">
    <property type="term" value="F:3-oxoacyl-[acyl-carrier-protein] synthase activity"/>
    <property type="evidence" value="ECO:0007669"/>
    <property type="project" value="InterPro"/>
</dbReference>
<dbReference type="CDD" id="cd17646">
    <property type="entry name" value="A_NRPS_AB3403-like"/>
    <property type="match status" value="1"/>
</dbReference>
<dbReference type="InterPro" id="IPR000873">
    <property type="entry name" value="AMP-dep_synth/lig_dom"/>
</dbReference>
<evidence type="ECO:0000256" key="4">
    <source>
        <dbReference type="ARBA" id="ARBA00022450"/>
    </source>
</evidence>
<dbReference type="InterPro" id="IPR013217">
    <property type="entry name" value="Methyltransf_12"/>
</dbReference>
<dbReference type="InterPro" id="IPR045851">
    <property type="entry name" value="AMP-bd_C_sf"/>
</dbReference>
<dbReference type="GO" id="GO:0005886">
    <property type="term" value="C:plasma membrane"/>
    <property type="evidence" value="ECO:0007669"/>
    <property type="project" value="TreeGrafter"/>
</dbReference>
<feature type="domain" description="Ketosynthase family 3 (KS3)" evidence="14">
    <location>
        <begin position="1480"/>
        <end position="1902"/>
    </location>
</feature>
<dbReference type="FunFam" id="3.40.50.980:FF:000001">
    <property type="entry name" value="Non-ribosomal peptide synthetase"/>
    <property type="match status" value="1"/>
</dbReference>
<dbReference type="NCBIfam" id="TIGR01733">
    <property type="entry name" value="AA-adenyl-dom"/>
    <property type="match status" value="1"/>
</dbReference>
<dbReference type="InterPro" id="IPR006342">
    <property type="entry name" value="FkbM_mtfrase"/>
</dbReference>
<dbReference type="InterPro" id="IPR029063">
    <property type="entry name" value="SAM-dependent_MTases_sf"/>
</dbReference>
<dbReference type="SUPFAM" id="SSF47336">
    <property type="entry name" value="ACP-like"/>
    <property type="match status" value="3"/>
</dbReference>
<dbReference type="SUPFAM" id="SSF53901">
    <property type="entry name" value="Thiolase-like"/>
    <property type="match status" value="2"/>
</dbReference>
<dbReference type="GO" id="GO:0005737">
    <property type="term" value="C:cytoplasm"/>
    <property type="evidence" value="ECO:0007669"/>
    <property type="project" value="UniProtKB-SubCell"/>
</dbReference>
<dbReference type="SMART" id="SM00825">
    <property type="entry name" value="PKS_KS"/>
    <property type="match status" value="2"/>
</dbReference>
<dbReference type="EMBL" id="AB933566">
    <property type="protein sequence ID" value="BAP05589.1"/>
    <property type="molecule type" value="Genomic_DNA"/>
</dbReference>
<dbReference type="InterPro" id="IPR054514">
    <property type="entry name" value="RhiE-like_linker"/>
</dbReference>
<keyword evidence="5" id="KW-0963">Cytoplasm</keyword>
<feature type="domain" description="Carrier" evidence="13">
    <location>
        <begin position="2098"/>
        <end position="2176"/>
    </location>
</feature>
<dbReference type="InterPro" id="IPR020845">
    <property type="entry name" value="AMP-binding_CS"/>
</dbReference>
<proteinExistence type="predicted"/>
<dbReference type="PANTHER" id="PTHR43775">
    <property type="entry name" value="FATTY ACID SYNTHASE"/>
    <property type="match status" value="1"/>
</dbReference>
<dbReference type="CDD" id="cd02440">
    <property type="entry name" value="AdoMet_MTases"/>
    <property type="match status" value="1"/>
</dbReference>
<dbReference type="CDD" id="cd00833">
    <property type="entry name" value="PKS"/>
    <property type="match status" value="2"/>
</dbReference>
<dbReference type="Pfam" id="PF08659">
    <property type="entry name" value="KR"/>
    <property type="match status" value="1"/>
</dbReference>
<evidence type="ECO:0000259" key="13">
    <source>
        <dbReference type="PROSITE" id="PS50075"/>
    </source>
</evidence>
<dbReference type="InterPro" id="IPR014031">
    <property type="entry name" value="Ketoacyl_synth_C"/>
</dbReference>
<dbReference type="NCBIfam" id="TIGR01444">
    <property type="entry name" value="fkbM_fam"/>
    <property type="match status" value="1"/>
</dbReference>
<dbReference type="GO" id="GO:0031177">
    <property type="term" value="F:phosphopantetheine binding"/>
    <property type="evidence" value="ECO:0007669"/>
    <property type="project" value="InterPro"/>
</dbReference>
<keyword evidence="10" id="KW-0511">Multifunctional enzyme</keyword>
<evidence type="ECO:0000256" key="7">
    <source>
        <dbReference type="ARBA" id="ARBA00022679"/>
    </source>
</evidence>
<dbReference type="SUPFAM" id="SSF53335">
    <property type="entry name" value="S-adenosyl-L-methionine-dependent methyltransferases"/>
    <property type="match status" value="2"/>
</dbReference>
<dbReference type="PROSITE" id="PS52004">
    <property type="entry name" value="KS3_2"/>
    <property type="match status" value="2"/>
</dbReference>
<evidence type="ECO:0000256" key="12">
    <source>
        <dbReference type="SAM" id="MobiDB-lite"/>
    </source>
</evidence>
<comment type="subcellular location">
    <subcellularLocation>
        <location evidence="2">Cytoplasm</location>
    </subcellularLocation>
</comment>
<keyword evidence="6" id="KW-0597">Phosphoprotein</keyword>
<dbReference type="SUPFAM" id="SSF56801">
    <property type="entry name" value="Acetyl-CoA synthetase-like"/>
    <property type="match status" value="2"/>
</dbReference>
<dbReference type="Pfam" id="PF00109">
    <property type="entry name" value="ketoacyl-synt"/>
    <property type="match status" value="2"/>
</dbReference>
<dbReference type="InterPro" id="IPR057326">
    <property type="entry name" value="KR_dom"/>
</dbReference>
<dbReference type="InterPro" id="IPR050091">
    <property type="entry name" value="PKS_NRPS_Biosynth_Enz"/>
</dbReference>
<evidence type="ECO:0000256" key="10">
    <source>
        <dbReference type="ARBA" id="ARBA00023268"/>
    </source>
</evidence>
<gene>
    <name evidence="15" type="primary">calA</name>
</gene>
<dbReference type="GO" id="GO:0006633">
    <property type="term" value="P:fatty acid biosynthetic process"/>
    <property type="evidence" value="ECO:0007669"/>
    <property type="project" value="InterPro"/>
</dbReference>
<dbReference type="InterPro" id="IPR013968">
    <property type="entry name" value="PKS_KR"/>
</dbReference>
<dbReference type="SMART" id="SM01294">
    <property type="entry name" value="PKS_PP_betabranch"/>
    <property type="match status" value="1"/>
</dbReference>
<dbReference type="Gene3D" id="2.30.38.10">
    <property type="entry name" value="Luciferase, Domain 3"/>
    <property type="match status" value="1"/>
</dbReference>
<dbReference type="Gene3D" id="1.10.1240.100">
    <property type="match status" value="1"/>
</dbReference>
<dbReference type="PROSITE" id="PS50075">
    <property type="entry name" value="CARRIER"/>
    <property type="match status" value="3"/>
</dbReference>
<dbReference type="SMART" id="SM00822">
    <property type="entry name" value="PKS_KR"/>
    <property type="match status" value="1"/>
</dbReference>
<dbReference type="Pfam" id="PF08242">
    <property type="entry name" value="Methyltransf_12"/>
    <property type="match status" value="1"/>
</dbReference>
<name>A0A068PCS5_9BACT</name>
<dbReference type="PROSITE" id="PS00606">
    <property type="entry name" value="KS3_1"/>
    <property type="match status" value="1"/>
</dbReference>
<dbReference type="Pfam" id="PF05050">
    <property type="entry name" value="Methyltransf_21"/>
    <property type="match status" value="1"/>
</dbReference>
<dbReference type="Pfam" id="PF00501">
    <property type="entry name" value="AMP-binding"/>
    <property type="match status" value="1"/>
</dbReference>
<accession>A0A068PCS5</accession>
<dbReference type="PANTHER" id="PTHR43775:SF37">
    <property type="entry name" value="SI:DKEY-61P9.11"/>
    <property type="match status" value="1"/>
</dbReference>
<organism evidence="15">
    <name type="scientific">uncultured Candidatus Entotheonella sp</name>
    <dbReference type="NCBI Taxonomy" id="312019"/>
    <lineage>
        <taxon>Bacteria</taxon>
        <taxon>Pseudomonadati</taxon>
        <taxon>Nitrospinota/Tectimicrobiota group</taxon>
        <taxon>Candidatus Tectimicrobiota</taxon>
        <taxon>Candidatus Entotheonellia</taxon>
        <taxon>Candidatus Entotheonellales</taxon>
        <taxon>Candidatus Entotheonellaceae</taxon>
        <taxon>Candidatus Entotheonella</taxon>
        <taxon>environmental samples</taxon>
    </lineage>
</organism>
<dbReference type="InterPro" id="IPR020806">
    <property type="entry name" value="PKS_PP-bd"/>
</dbReference>
<evidence type="ECO:0000256" key="11">
    <source>
        <dbReference type="ARBA" id="ARBA00054155"/>
    </source>
</evidence>
<dbReference type="CDD" id="cd08953">
    <property type="entry name" value="KR_2_SDR_x"/>
    <property type="match status" value="1"/>
</dbReference>
<dbReference type="Gene3D" id="3.40.50.150">
    <property type="entry name" value="Vaccinia Virus protein VP39"/>
    <property type="match status" value="2"/>
</dbReference>
<keyword evidence="9" id="KW-0175">Coiled coil</keyword>
<sequence>MMGRGSSFVYQSEGNGPPDNWNDTDVGYPNIKCIHQLVETQARKTPDAIALVYGKQQLTYEELNRRSSCLARYLQLQGIQPDQPVGLCVERSLEMVVGILGILRAGGAYLPLEPQYPGERLQYMLQDSRVEWVLTQSRFTASLSPLLDDSVHLLSLDREWESITEGAQRQPALKRQVRLHHLAYILYTSGSTGRPKGVMLEHRALCNRILWMEDEYGLSPEDRVLQKTPFSFDVSGWEFFWPLITGARLVLAAPEKHKDPYYLRDTICRSGITVLHFVPSMFHSFLGIAEVERCNSIRKVFCSGEALTVQHTTRFFETFGDRELHNLYGPTEAAIDVSYYACRKEASVVPIGKPIANIRLYILDSRMNPSPIGSEGELCIAGIGLARGYLNRPDLTADRFFPDPFASTPGAHLYRTGDLARWLPDGNIEYLGRIDNQIKLRGNRIEPGEIEVAFREHEAVSECAVVVQQDERGERRLVAWFSPDARHARAILKHMEMEAQGLLADRKRHTLPNGMEIIHLNPGETDFLYQEIFEDNGYLKHGLAVLPGDCVFDVGANIGLFSLCMAREQVQVHAFEPMPEVYEVMRLNTRMYSDTIRTYPCGLSDAPGQETFTYYPNVTILSGAHADLEEEIGVVRSYLSGENDGHEHQVNDAEVDELLRARLETREVRCQLRTISEIIAEQGIKTIDLLKIDVEKMEHKVIEGIAAKDWPKIRQMVIEVHDIENRAQQMQALLAAKGFTVVVEQDDALRNTPIYSLYARRTSVRTDQPHVNTDRQWYNRAGLVRDIELHLASRLPEYMQPSAIIPLVEIPLTTSGKLDRGQLTTREIERTRTKQISLPQSEVEEQMLEIWEDLLGIMDISLEDGFLEAGGNSLLAISLIERINKTFGCSLTTTTLFKYPSIKELSAHIAATTTPTVAVAAAPTVLPAVATATPETPVSQAFSDIEAALAEHPSVAQSVVFARENKGQQTLVAYVRPNWTYFRQKKADQDAAELLKNWIPIWEQNYEPILDGEESSEETLNSIGYVTSDSGDQIPEAEVRECVDLAVGQVMDHRPTKMLEIGCGSGMLLFQLAGRVEHYYATDLSENAIEHIHASLVSKPYRDRVTCFRCDASDLKDVPLEEVDTVMIHSVIQYFPGIDYLTNLIRTLAERLPARARIFIGDVRDLRLLKAFHAAVLAHQCPPETSRERFAQMLSDRVRLEKELVIDPLYFKNLTRTLPRIKQVRIAPKKGQYHNEFIKYRFDTLLYLDEPCKEGALPQITPWPEQSPGDMLDWVTANPQSRLLTGVPNRRVWREQAILDWMNRPEGELSLGAALARIDATPDHDKGVDPFTVLSTCNTEAVAATIHWEHPHEDGRFEIYLQPASKGVGELPHRLAYKQDEPMELDGANFPGFSVVWQDNLPLLKRHLDERLAKGRIPARFIFQTSLPTTADGQVDRAAVTGEQPAPPTVPTAIAGTEPMLAAAPVAHRAAKTVLPAYYADSFAIIGISCHVPGAQDHHYFWQNLLNGHESVALLSAEELAAAGIAEELRQNPNYVPARLTIEDKDCFDPAFFNISPRNAAYMDPQARLLLLHSWKAMEDAGLAVGDTPETGVFMSATTNFYQLPLGLPVHALQGADGHAAGIQAQGGMIPNTISYHLGLKGPSMFVQSLCSSSLVGLKLACQSLQAGEAKMALIGGANLFAFSRVGHLYEPEMNLSDDGHCRTFDAAATGVVEGEGVCVIVLKKALDAVADRDHIYALLRGISLNNDGADKAGFHAPGVKGQAAAARAVLTATGVDPTTIRYVEAHGTGTPSGDAIEVAALSEAYPNGTHRCAIGSLKPNIGNLDTAGGLAGVIKVALGLYHGAIPPQINFNEPAPDIDFTDSPFYVPTQAEPWQDDKAPRRAAQNHYSLGGTNVHAIYEAVAPASPSPAAAGPFIVPLSARDDNRLHEMVQNLIAFLQGEPATDLSELAYTLQVGRVAMKQRVAFLVRDNEALSALMHDFLAGRENSACLRGTAERREQRLFENDEDAKELMQGWLRKGRLEKLAELWVKGVRVDWRCLHATPYPRRISMPTYPFARERYWIPETAPDAPAPMALRTTPQPVAVPVAELASRTHGSLLSDQVAVVLKGIISDLLMVGIDDLDPISPFNEFGFDSVSLISFANRLNQEYDLDLKPMVLFENPTIQSFTTYLVETYGDILAARLQAPAPGSKDMDSRADSQPPQGLVVPPSPSPVMASTPAVRAVAMPQPSESARHDAPIAIIGMSGSFPAAPDLDTFWENLRDGRDCISEIPPDRWDWRAIEGDPSEDGNKTKVRWGGFIDGVAEFDPLFFGISPREAESMDPQNRLLMTHVWLAMEDAGHSAQSLSGSDTGIFVGTGDTGYASLMGRAAGTENYAFLGIFPFGGPNRMSFFLNLHGPSEPINTGCSSSLVAIHKAVTAIRDGSCRMAFAGGVNTVPTPDGHISFSRAGMLCEDGRCKAFAANANGFVRGEGVGILVLKPLADAEQDGDHIYAVIRGSAQNHGGRSNSFTAPNPKAQAALLTEAYTRTGVDPAHVGYIETHGTGTHLGDPIEIEGLKTAFRQLNGSQTENKGHCGLGAVKSNIGHSEMAAGIAGLIKVVLQLKNKTLAKNLHCQEINPYIQIEDSPFYIVQETRDWSPIRDAQGRALPRLAGVSSFGIGGVNAHVIVEEYIPPVAAATPASPEPALIVLSAKNGERLREMAANLHRFVAHQAVQSDVEPAQLLANLAYTLQVGREPLEERLAFTVTSLDMLRDKLAAFLNKGSNGTTDTTFFHGRIKQFREALTIFMSDDDMQTAVDAWVAKKKYAQLLQLWVRGMHFDWNRLYTTEWPRRMSLPTYPFARERYWVETEPAAQPASTFPASPSSARPETQARRLLTPGLAEDASSGESSGQSRQYIENRWTPVPLAGDIDWQARLKQQEGTAITVIYSEEKRKDELFALLRNLEGAANLARPLMLDAVHVQDLARALGRADVVLFLGPGPELPPQPPSTVATHVDALVEHLREPAWDRPVHIYCLYEGDATRPRPDCEALAGVMNAAIAKNPRHAWTLIGHCDPESDTTGYQRLLGEWLAEPIANAPAKPTRTREIRYEASQRLVRQTATVAKTENVLAKVWEQKNLPTGDARPLAGKILVIVNPESIHLGQTLFAATNEVVLAGDGLSDRITYHFDPNDVNSGRSAAQRILSEVGELTLILDLSDLYTTPRERAESSLGKVSFYQILVGAFSPYQLVYVTLGLQHFRAERMSLAGAKFAGLVKMMSAEYRHLSARCIDIDRALCNDPRAFEAVILGECHMPLEETEICYRHGDRFVPTLEVGEPARYDRDEVNRRFSITADGVYVISGGTSGIGLEIARYLVSRGARRLVLMGITPLPPRDQWVSTIREGENARLAALNALAAELERLDIYTGTLSNAAALANFFNRIRRESGPIKGVVHSAGVYSDIKNSAFVTRDIEDMRQILEPKVNGMEHLAECFADDPLDFFVSFSSLTSFIPLLARGISDYAMANAFLDFFSAWQHHHQRTHYRAITWVDWNETGVAQRMTPEEFALVEKNLERVGLSSFSNEEGRHFFEQAMLLPNQHHVLPCFIDAARLNAARAELLHGISRNLAESVPETPHPVVKAAPMGAALPAVSNMDRRDDLVSPDWQLKARVTQWEQQGEALSFETLTRYVSFDQLKQQDPTLIQRVYQLLYPDEPAAIGNDSVSPKPSESDGEPISEIVYRALLDVLKIDGIDEHESFANYGLDSISAMVFSTRLEKRLDMEIPPHWLIDFPTIQTLSEQIQQNQVLA</sequence>
<dbReference type="Pfam" id="PF22336">
    <property type="entry name" value="RhiE-like_linker"/>
    <property type="match status" value="2"/>
</dbReference>
<dbReference type="InterPro" id="IPR010071">
    <property type="entry name" value="AA_adenyl_dom"/>
</dbReference>
<dbReference type="Gene3D" id="3.30.70.3290">
    <property type="match status" value="1"/>
</dbReference>
<evidence type="ECO:0000256" key="2">
    <source>
        <dbReference type="ARBA" id="ARBA00004496"/>
    </source>
</evidence>
<comment type="cofactor">
    <cofactor evidence="1">
        <name>pantetheine 4'-phosphate</name>
        <dbReference type="ChEBI" id="CHEBI:47942"/>
    </cofactor>
</comment>